<organism evidence="11 12">
    <name type="scientific">Oceanobacillus sojae</name>
    <dbReference type="NCBI Taxonomy" id="582851"/>
    <lineage>
        <taxon>Bacteria</taxon>
        <taxon>Bacillati</taxon>
        <taxon>Bacillota</taxon>
        <taxon>Bacilli</taxon>
        <taxon>Bacillales</taxon>
        <taxon>Bacillaceae</taxon>
        <taxon>Oceanobacillus</taxon>
    </lineage>
</organism>
<dbReference type="AlphaFoldDB" id="A0A511ZI49"/>
<sequence>MKILNWLDEHFEEYILVFLSAFTVIIIFMQVVMRYVFGNSLAWSEEIARYAFIWLIYVGVSYGVKRNKHLGVDALSMLFQRKGRLIIAMIANISFLIFALVMTYYGIDIVARVTRTSAALQIPLFWVYLAPVVGMIITSIRLLQNMAYDVRDYRSVKRDEDYKNLDRKESLASQEEKTV</sequence>
<dbReference type="OrthoDB" id="9815614at2"/>
<keyword evidence="5 9" id="KW-0812">Transmembrane</keyword>
<accession>A0A511ZI49</accession>
<evidence type="ECO:0000256" key="3">
    <source>
        <dbReference type="ARBA" id="ARBA00022475"/>
    </source>
</evidence>
<dbReference type="GO" id="GO:0005886">
    <property type="term" value="C:plasma membrane"/>
    <property type="evidence" value="ECO:0007669"/>
    <property type="project" value="UniProtKB-SubCell"/>
</dbReference>
<reference evidence="11 12" key="1">
    <citation type="submission" date="2019-07" db="EMBL/GenBank/DDBJ databases">
        <title>Whole genome shotgun sequence of Oceanobacillus sojae NBRC 105379.</title>
        <authorList>
            <person name="Hosoyama A."/>
            <person name="Uohara A."/>
            <person name="Ohji S."/>
            <person name="Ichikawa N."/>
        </authorList>
    </citation>
    <scope>NUCLEOTIDE SEQUENCE [LARGE SCALE GENOMIC DNA]</scope>
    <source>
        <strain evidence="11 12">NBRC 105379</strain>
    </source>
</reference>
<evidence type="ECO:0000256" key="1">
    <source>
        <dbReference type="ARBA" id="ARBA00004429"/>
    </source>
</evidence>
<proteinExistence type="inferred from homology"/>
<comment type="caution">
    <text evidence="11">The sequence shown here is derived from an EMBL/GenBank/DDBJ whole genome shotgun (WGS) entry which is preliminary data.</text>
</comment>
<dbReference type="GO" id="GO:0015740">
    <property type="term" value="P:C4-dicarboxylate transport"/>
    <property type="evidence" value="ECO:0007669"/>
    <property type="project" value="TreeGrafter"/>
</dbReference>
<evidence type="ECO:0000256" key="2">
    <source>
        <dbReference type="ARBA" id="ARBA00022448"/>
    </source>
</evidence>
<keyword evidence="3" id="KW-1003">Cell membrane</keyword>
<feature type="transmembrane region" description="Helical" evidence="9">
    <location>
        <begin position="47"/>
        <end position="64"/>
    </location>
</feature>
<evidence type="ECO:0000313" key="12">
    <source>
        <dbReference type="Proteomes" id="UP000321558"/>
    </source>
</evidence>
<name>A0A511ZI49_9BACI</name>
<evidence type="ECO:0000259" key="10">
    <source>
        <dbReference type="Pfam" id="PF04290"/>
    </source>
</evidence>
<dbReference type="Pfam" id="PF04290">
    <property type="entry name" value="DctQ"/>
    <property type="match status" value="1"/>
</dbReference>
<evidence type="ECO:0000256" key="7">
    <source>
        <dbReference type="ARBA" id="ARBA00023136"/>
    </source>
</evidence>
<protein>
    <submittedName>
        <fullName evidence="11">Permease</fullName>
    </submittedName>
</protein>
<keyword evidence="12" id="KW-1185">Reference proteome</keyword>
<keyword evidence="4" id="KW-0997">Cell inner membrane</keyword>
<feature type="transmembrane region" description="Helical" evidence="9">
    <location>
        <begin position="85"/>
        <end position="105"/>
    </location>
</feature>
<dbReference type="Proteomes" id="UP000321558">
    <property type="component" value="Unassembled WGS sequence"/>
</dbReference>
<dbReference type="PANTHER" id="PTHR35011:SF2">
    <property type="entry name" value="2,3-DIKETO-L-GULONATE TRAP TRANSPORTER SMALL PERMEASE PROTEIN YIAM"/>
    <property type="match status" value="1"/>
</dbReference>
<dbReference type="RefSeq" id="WP_147210122.1">
    <property type="nucleotide sequence ID" value="NZ_BJYM01000006.1"/>
</dbReference>
<feature type="transmembrane region" description="Helical" evidence="9">
    <location>
        <begin position="125"/>
        <end position="143"/>
    </location>
</feature>
<keyword evidence="2" id="KW-0813">Transport</keyword>
<dbReference type="InterPro" id="IPR007387">
    <property type="entry name" value="TRAP_DctQ"/>
</dbReference>
<comment type="similarity">
    <text evidence="8">Belongs to the TRAP transporter small permease family.</text>
</comment>
<evidence type="ECO:0000313" key="11">
    <source>
        <dbReference type="EMBL" id="GEN87115.1"/>
    </source>
</evidence>
<evidence type="ECO:0000256" key="4">
    <source>
        <dbReference type="ARBA" id="ARBA00022519"/>
    </source>
</evidence>
<dbReference type="EMBL" id="BJYM01000006">
    <property type="protein sequence ID" value="GEN87115.1"/>
    <property type="molecule type" value="Genomic_DNA"/>
</dbReference>
<dbReference type="STRING" id="582851.GCA_900162665_00979"/>
<dbReference type="InterPro" id="IPR055348">
    <property type="entry name" value="DctQ"/>
</dbReference>
<keyword evidence="7 9" id="KW-0472">Membrane</keyword>
<evidence type="ECO:0000256" key="5">
    <source>
        <dbReference type="ARBA" id="ARBA00022692"/>
    </source>
</evidence>
<comment type="subcellular location">
    <subcellularLocation>
        <location evidence="1">Cell inner membrane</location>
        <topology evidence="1">Multi-pass membrane protein</topology>
    </subcellularLocation>
</comment>
<dbReference type="GO" id="GO:0022857">
    <property type="term" value="F:transmembrane transporter activity"/>
    <property type="evidence" value="ECO:0007669"/>
    <property type="project" value="TreeGrafter"/>
</dbReference>
<evidence type="ECO:0000256" key="8">
    <source>
        <dbReference type="ARBA" id="ARBA00038436"/>
    </source>
</evidence>
<dbReference type="PANTHER" id="PTHR35011">
    <property type="entry name" value="2,3-DIKETO-L-GULONATE TRAP TRANSPORTER SMALL PERMEASE PROTEIN YIAM"/>
    <property type="match status" value="1"/>
</dbReference>
<gene>
    <name evidence="11" type="ORF">OSO01_18540</name>
</gene>
<evidence type="ECO:0000256" key="6">
    <source>
        <dbReference type="ARBA" id="ARBA00022989"/>
    </source>
</evidence>
<feature type="transmembrane region" description="Helical" evidence="9">
    <location>
        <begin position="14"/>
        <end position="35"/>
    </location>
</feature>
<feature type="domain" description="Tripartite ATP-independent periplasmic transporters DctQ component" evidence="10">
    <location>
        <begin position="24"/>
        <end position="151"/>
    </location>
</feature>
<evidence type="ECO:0000256" key="9">
    <source>
        <dbReference type="SAM" id="Phobius"/>
    </source>
</evidence>
<keyword evidence="6 9" id="KW-1133">Transmembrane helix</keyword>